<dbReference type="EMBL" id="UOGB01000057">
    <property type="protein sequence ID" value="VAX16497.1"/>
    <property type="molecule type" value="Genomic_DNA"/>
</dbReference>
<gene>
    <name evidence="10" type="ORF">MNBD_NITROSPINAE03-426</name>
</gene>
<keyword evidence="5" id="KW-0808">Transferase</keyword>
<dbReference type="Pfam" id="PF00672">
    <property type="entry name" value="HAMP"/>
    <property type="match status" value="1"/>
</dbReference>
<organism evidence="10">
    <name type="scientific">hydrothermal vent metagenome</name>
    <dbReference type="NCBI Taxonomy" id="652676"/>
    <lineage>
        <taxon>unclassified sequences</taxon>
        <taxon>metagenomes</taxon>
        <taxon>ecological metagenomes</taxon>
    </lineage>
</organism>
<protein>
    <recommendedName>
        <fullName evidence="3">histidine kinase</fullName>
        <ecNumber evidence="3">2.7.13.3</ecNumber>
    </recommendedName>
</protein>
<evidence type="ECO:0000259" key="9">
    <source>
        <dbReference type="PROSITE" id="PS50885"/>
    </source>
</evidence>
<dbReference type="GO" id="GO:0000155">
    <property type="term" value="F:phosphorelay sensor kinase activity"/>
    <property type="evidence" value="ECO:0007669"/>
    <property type="project" value="TreeGrafter"/>
</dbReference>
<dbReference type="AlphaFoldDB" id="A0A3B1CI92"/>
<keyword evidence="6" id="KW-0418">Kinase</keyword>
<keyword evidence="8" id="KW-0812">Transmembrane</keyword>
<dbReference type="PANTHER" id="PTHR45528">
    <property type="entry name" value="SENSOR HISTIDINE KINASE CPXA"/>
    <property type="match status" value="1"/>
</dbReference>
<keyword evidence="4" id="KW-0597">Phosphoprotein</keyword>
<proteinExistence type="predicted"/>
<reference evidence="10" key="1">
    <citation type="submission" date="2018-06" db="EMBL/GenBank/DDBJ databases">
        <authorList>
            <person name="Zhirakovskaya E."/>
        </authorList>
    </citation>
    <scope>NUCLEOTIDE SEQUENCE</scope>
</reference>
<dbReference type="PROSITE" id="PS50885">
    <property type="entry name" value="HAMP"/>
    <property type="match status" value="1"/>
</dbReference>
<dbReference type="EC" id="2.7.13.3" evidence="3"/>
<dbReference type="Gene3D" id="3.30.450.20">
    <property type="entry name" value="PAS domain"/>
    <property type="match status" value="1"/>
</dbReference>
<evidence type="ECO:0000313" key="10">
    <source>
        <dbReference type="EMBL" id="VAX16497.1"/>
    </source>
</evidence>
<comment type="subcellular location">
    <subcellularLocation>
        <location evidence="2">Membrane</location>
        <topology evidence="2">Multi-pass membrane protein</topology>
    </subcellularLocation>
</comment>
<dbReference type="CDD" id="cd06225">
    <property type="entry name" value="HAMP"/>
    <property type="match status" value="1"/>
</dbReference>
<evidence type="ECO:0000256" key="1">
    <source>
        <dbReference type="ARBA" id="ARBA00000085"/>
    </source>
</evidence>
<dbReference type="InterPro" id="IPR050398">
    <property type="entry name" value="HssS/ArlS-like"/>
</dbReference>
<keyword evidence="7 8" id="KW-0472">Membrane</keyword>
<dbReference type="Pfam" id="PF16736">
    <property type="entry name" value="sCache_like"/>
    <property type="match status" value="1"/>
</dbReference>
<dbReference type="SMART" id="SM00304">
    <property type="entry name" value="HAMP"/>
    <property type="match status" value="1"/>
</dbReference>
<evidence type="ECO:0000256" key="2">
    <source>
        <dbReference type="ARBA" id="ARBA00004141"/>
    </source>
</evidence>
<dbReference type="SUPFAM" id="SSF158472">
    <property type="entry name" value="HAMP domain-like"/>
    <property type="match status" value="1"/>
</dbReference>
<dbReference type="InterPro" id="IPR031967">
    <property type="entry name" value="PhoR_single_Cache-like_dom"/>
</dbReference>
<evidence type="ECO:0000256" key="5">
    <source>
        <dbReference type="ARBA" id="ARBA00022679"/>
    </source>
</evidence>
<dbReference type="Gene3D" id="1.10.8.500">
    <property type="entry name" value="HAMP domain in histidine kinase"/>
    <property type="match status" value="1"/>
</dbReference>
<accession>A0A3B1CI92</accession>
<evidence type="ECO:0000256" key="7">
    <source>
        <dbReference type="ARBA" id="ARBA00023136"/>
    </source>
</evidence>
<feature type="transmembrane region" description="Helical" evidence="8">
    <location>
        <begin position="169"/>
        <end position="188"/>
    </location>
</feature>
<dbReference type="PANTHER" id="PTHR45528:SF10">
    <property type="entry name" value="METHYL-ACCEPTING CHEMOTAXIS PROTEIN"/>
    <property type="match status" value="1"/>
</dbReference>
<evidence type="ECO:0000256" key="4">
    <source>
        <dbReference type="ARBA" id="ARBA00022553"/>
    </source>
</evidence>
<evidence type="ECO:0000256" key="3">
    <source>
        <dbReference type="ARBA" id="ARBA00012438"/>
    </source>
</evidence>
<feature type="non-terminal residue" evidence="10">
    <location>
        <position position="235"/>
    </location>
</feature>
<sequence length="235" mass="25821">MFRSRFLWKLYAGYVVIIFLSTAIVGGLIIRKSYHDSLAENARTIKARAIMLEDMISHSSKDPDELQKRILALGKKTGTRLTVINADGVVMADSQEKPENMDNHAGRPEVMAALSHSFGTVTRFSDTLGVTMVYYAIPVNNDGLKYGFVRTSVSLISINKRLANNRNTVLLGAGVSVFVALLLGFFIARSFARPLSSITEVAELIADGDYSKRLPLTGKDEIGKLAQAFNRMAES</sequence>
<comment type="catalytic activity">
    <reaction evidence="1">
        <text>ATP + protein L-histidine = ADP + protein N-phospho-L-histidine.</text>
        <dbReference type="EC" id="2.7.13.3"/>
    </reaction>
</comment>
<feature type="transmembrane region" description="Helical" evidence="8">
    <location>
        <begin position="6"/>
        <end position="30"/>
    </location>
</feature>
<dbReference type="GO" id="GO:0005886">
    <property type="term" value="C:plasma membrane"/>
    <property type="evidence" value="ECO:0007669"/>
    <property type="project" value="TreeGrafter"/>
</dbReference>
<feature type="domain" description="HAMP" evidence="9">
    <location>
        <begin position="189"/>
        <end position="235"/>
    </location>
</feature>
<evidence type="ECO:0000256" key="8">
    <source>
        <dbReference type="SAM" id="Phobius"/>
    </source>
</evidence>
<evidence type="ECO:0000256" key="6">
    <source>
        <dbReference type="ARBA" id="ARBA00022777"/>
    </source>
</evidence>
<name>A0A3B1CI92_9ZZZZ</name>
<keyword evidence="8" id="KW-1133">Transmembrane helix</keyword>
<dbReference type="InterPro" id="IPR003660">
    <property type="entry name" value="HAMP_dom"/>
</dbReference>